<comment type="caution">
    <text evidence="3">The sequence shown here is derived from an EMBL/GenBank/DDBJ whole genome shotgun (WGS) entry which is preliminary data.</text>
</comment>
<feature type="transmembrane region" description="Helical" evidence="1">
    <location>
        <begin position="39"/>
        <end position="56"/>
    </location>
</feature>
<dbReference type="PANTHER" id="PTHR42852">
    <property type="entry name" value="THIOL:DISULFIDE INTERCHANGE PROTEIN DSBE"/>
    <property type="match status" value="1"/>
</dbReference>
<dbReference type="SUPFAM" id="SSF52833">
    <property type="entry name" value="Thioredoxin-like"/>
    <property type="match status" value="1"/>
</dbReference>
<dbReference type="InterPro" id="IPR013766">
    <property type="entry name" value="Thioredoxin_domain"/>
</dbReference>
<evidence type="ECO:0000256" key="1">
    <source>
        <dbReference type="SAM" id="Phobius"/>
    </source>
</evidence>
<sequence>MSHCYCLQPIVWGRLDLDQQSRLQSDYDCCLAELCMKSWILSIVLALAIFFGLSWYKERPLLASGTPAPAFIAIAADGALFRSAELEGKQTLLYFFAPWCGICRLSMPNLKYLQADNDGLAVYAIALQYDSAEQVADFVADLDLQVPVLLGNQQLAVDYQIQAFPTYYVLDAQGQVTAKSLGYSTALGLWLRSR</sequence>
<evidence type="ECO:0000259" key="2">
    <source>
        <dbReference type="PROSITE" id="PS51352"/>
    </source>
</evidence>
<keyword evidence="1" id="KW-1133">Transmembrane helix</keyword>
<dbReference type="AlphaFoldDB" id="J1YA88"/>
<reference evidence="3 4" key="1">
    <citation type="journal article" date="2012" name="J. Bacteriol.">
        <title>Genome Sequence of Pectin-Degrading Alishewanella aestuarii Strain B11T, Isolated from Tidal Flat Sediment.</title>
        <authorList>
            <person name="Jung J."/>
            <person name="Choi S."/>
            <person name="Chun J."/>
            <person name="Park W."/>
        </authorList>
    </citation>
    <scope>NUCLEOTIDE SEQUENCE [LARGE SCALE GENOMIC DNA]</scope>
    <source>
        <strain evidence="3 4">B11</strain>
    </source>
</reference>
<keyword evidence="4" id="KW-1185">Reference proteome</keyword>
<dbReference type="PANTHER" id="PTHR42852:SF17">
    <property type="entry name" value="THIOREDOXIN-LIKE PROTEIN HI_1115"/>
    <property type="match status" value="1"/>
</dbReference>
<dbReference type="PATRIC" id="fig|1197174.4.peg.2350"/>
<evidence type="ECO:0000313" key="4">
    <source>
        <dbReference type="Proteomes" id="UP000012043"/>
    </source>
</evidence>
<name>J1YA88_9ALTE</name>
<evidence type="ECO:0000313" key="3">
    <source>
        <dbReference type="EMBL" id="EJI84725.1"/>
    </source>
</evidence>
<keyword evidence="1" id="KW-0812">Transmembrane</keyword>
<dbReference type="PROSITE" id="PS51352">
    <property type="entry name" value="THIOREDOXIN_2"/>
    <property type="match status" value="1"/>
</dbReference>
<feature type="domain" description="Thioredoxin" evidence="2">
    <location>
        <begin position="62"/>
        <end position="194"/>
    </location>
</feature>
<accession>J1YA88</accession>
<organism evidence="3 4">
    <name type="scientific">Alishewanella aestuarii B11</name>
    <dbReference type="NCBI Taxonomy" id="1197174"/>
    <lineage>
        <taxon>Bacteria</taxon>
        <taxon>Pseudomonadati</taxon>
        <taxon>Pseudomonadota</taxon>
        <taxon>Gammaproteobacteria</taxon>
        <taxon>Alteromonadales</taxon>
        <taxon>Alteromonadaceae</taxon>
        <taxon>Alishewanella</taxon>
    </lineage>
</organism>
<keyword evidence="1" id="KW-0472">Membrane</keyword>
<protein>
    <submittedName>
        <fullName evidence="3">Heme-binding protein</fullName>
    </submittedName>
</protein>
<dbReference type="InterPro" id="IPR013740">
    <property type="entry name" value="Redoxin"/>
</dbReference>
<dbReference type="Gene3D" id="3.40.30.10">
    <property type="entry name" value="Glutaredoxin"/>
    <property type="match status" value="1"/>
</dbReference>
<dbReference type="InterPro" id="IPR050553">
    <property type="entry name" value="Thioredoxin_ResA/DsbE_sf"/>
</dbReference>
<proteinExistence type="predicted"/>
<dbReference type="Proteomes" id="UP000012043">
    <property type="component" value="Unassembled WGS sequence"/>
</dbReference>
<dbReference type="GO" id="GO:0016491">
    <property type="term" value="F:oxidoreductase activity"/>
    <property type="evidence" value="ECO:0007669"/>
    <property type="project" value="InterPro"/>
</dbReference>
<gene>
    <name evidence="3" type="ORF">AEST_24000</name>
</gene>
<dbReference type="InterPro" id="IPR036249">
    <property type="entry name" value="Thioredoxin-like_sf"/>
</dbReference>
<dbReference type="EMBL" id="ALAB01000028">
    <property type="protein sequence ID" value="EJI84725.1"/>
    <property type="molecule type" value="Genomic_DNA"/>
</dbReference>
<dbReference type="Pfam" id="PF08534">
    <property type="entry name" value="Redoxin"/>
    <property type="match status" value="1"/>
</dbReference>
<dbReference type="CDD" id="cd02966">
    <property type="entry name" value="TlpA_like_family"/>
    <property type="match status" value="1"/>
</dbReference>